<name>Q0U8W2_PHANO</name>
<sequence>MRYESRFNGRTQTGIECQQDMLSGDDKSYTRASAVSVHKAERVKGESGTKVETRARQPCPLTGSGPLLAEQTRLRTSPLYLFSPDMRC</sequence>
<proteinExistence type="predicted"/>
<organism evidence="2 3">
    <name type="scientific">Phaeosphaeria nodorum (strain SN15 / ATCC MYA-4574 / FGSC 10173)</name>
    <name type="common">Glume blotch fungus</name>
    <name type="synonym">Parastagonospora nodorum</name>
    <dbReference type="NCBI Taxonomy" id="321614"/>
    <lineage>
        <taxon>Eukaryota</taxon>
        <taxon>Fungi</taxon>
        <taxon>Dikarya</taxon>
        <taxon>Ascomycota</taxon>
        <taxon>Pezizomycotina</taxon>
        <taxon>Dothideomycetes</taxon>
        <taxon>Pleosporomycetidae</taxon>
        <taxon>Pleosporales</taxon>
        <taxon>Pleosporineae</taxon>
        <taxon>Phaeosphaeriaceae</taxon>
        <taxon>Parastagonospora</taxon>
    </lineage>
</organism>
<dbReference type="KEGG" id="pno:SNOG_11802"/>
<dbReference type="AlphaFoldDB" id="Q0U8W2"/>
<dbReference type="InParanoid" id="Q0U8W2"/>
<gene>
    <name evidence="2" type="ORF">SNOG_11802</name>
</gene>
<dbReference type="Proteomes" id="UP000001055">
    <property type="component" value="Unassembled WGS sequence"/>
</dbReference>
<dbReference type="EMBL" id="CH445344">
    <property type="protein sequence ID" value="EAT80846.1"/>
    <property type="molecule type" value="Genomic_DNA"/>
</dbReference>
<feature type="region of interest" description="Disordered" evidence="1">
    <location>
        <begin position="40"/>
        <end position="67"/>
    </location>
</feature>
<protein>
    <submittedName>
        <fullName evidence="2">Uncharacterized protein</fullName>
    </submittedName>
</protein>
<evidence type="ECO:0000313" key="2">
    <source>
        <dbReference type="EMBL" id="EAT80846.1"/>
    </source>
</evidence>
<feature type="compositionally biased region" description="Basic and acidic residues" evidence="1">
    <location>
        <begin position="40"/>
        <end position="55"/>
    </location>
</feature>
<dbReference type="HOGENOM" id="CLU_2469838_0_0_1"/>
<dbReference type="RefSeq" id="XP_001802040.1">
    <property type="nucleotide sequence ID" value="XM_001801988.1"/>
</dbReference>
<dbReference type="GeneID" id="5978948"/>
<reference evidence="3" key="1">
    <citation type="journal article" date="2007" name="Plant Cell">
        <title>Dothideomycete-plant interactions illuminated by genome sequencing and EST analysis of the wheat pathogen Stagonospora nodorum.</title>
        <authorList>
            <person name="Hane J.K."/>
            <person name="Lowe R.G."/>
            <person name="Solomon P.S."/>
            <person name="Tan K.C."/>
            <person name="Schoch C.L."/>
            <person name="Spatafora J.W."/>
            <person name="Crous P.W."/>
            <person name="Kodira C."/>
            <person name="Birren B.W."/>
            <person name="Galagan J.E."/>
            <person name="Torriani S.F."/>
            <person name="McDonald B.A."/>
            <person name="Oliver R.P."/>
        </authorList>
    </citation>
    <scope>NUCLEOTIDE SEQUENCE [LARGE SCALE GENOMIC DNA]</scope>
    <source>
        <strain evidence="3">SN15 / ATCC MYA-4574 / FGSC 10173</strain>
    </source>
</reference>
<accession>Q0U8W2</accession>
<evidence type="ECO:0000256" key="1">
    <source>
        <dbReference type="SAM" id="MobiDB-lite"/>
    </source>
</evidence>
<evidence type="ECO:0000313" key="3">
    <source>
        <dbReference type="Proteomes" id="UP000001055"/>
    </source>
</evidence>